<organism evidence="2 3">
    <name type="scientific">Candidatus Lachnoclostridium stercoravium</name>
    <dbReference type="NCBI Taxonomy" id="2838633"/>
    <lineage>
        <taxon>Bacteria</taxon>
        <taxon>Bacillati</taxon>
        <taxon>Bacillota</taxon>
        <taxon>Clostridia</taxon>
        <taxon>Lachnospirales</taxon>
        <taxon>Lachnospiraceae</taxon>
    </lineage>
</organism>
<name>A0A9D2HLV9_9FIRM</name>
<keyword evidence="1" id="KW-0472">Membrane</keyword>
<dbReference type="Proteomes" id="UP000823900">
    <property type="component" value="Unassembled WGS sequence"/>
</dbReference>
<feature type="transmembrane region" description="Helical" evidence="1">
    <location>
        <begin position="58"/>
        <end position="78"/>
    </location>
</feature>
<sequence>MGDLIAAAVVCIVLGSITMAFGFHIWWHRKIGLIFLFPHGKVKAEDVEEYTQQMGKACALDGLGAFSMGAFWILYGIFQKEELIYMGITVFAIAIGFSVVRMYRAQKRYA</sequence>
<dbReference type="EMBL" id="DWZA01000109">
    <property type="protein sequence ID" value="HJA72568.1"/>
    <property type="molecule type" value="Genomic_DNA"/>
</dbReference>
<dbReference type="AlphaFoldDB" id="A0A9D2HLV9"/>
<reference evidence="2" key="1">
    <citation type="journal article" date="2021" name="PeerJ">
        <title>Extensive microbial diversity within the chicken gut microbiome revealed by metagenomics and culture.</title>
        <authorList>
            <person name="Gilroy R."/>
            <person name="Ravi A."/>
            <person name="Getino M."/>
            <person name="Pursley I."/>
            <person name="Horton D.L."/>
            <person name="Alikhan N.F."/>
            <person name="Baker D."/>
            <person name="Gharbi K."/>
            <person name="Hall N."/>
            <person name="Watson M."/>
            <person name="Adriaenssens E.M."/>
            <person name="Foster-Nyarko E."/>
            <person name="Jarju S."/>
            <person name="Secka A."/>
            <person name="Antonio M."/>
            <person name="Oren A."/>
            <person name="Chaudhuri R.R."/>
            <person name="La Ragione R."/>
            <person name="Hildebrand F."/>
            <person name="Pallen M.J."/>
        </authorList>
    </citation>
    <scope>NUCLEOTIDE SEQUENCE</scope>
    <source>
        <strain evidence="2">CHK178-16964</strain>
    </source>
</reference>
<evidence type="ECO:0000256" key="1">
    <source>
        <dbReference type="SAM" id="Phobius"/>
    </source>
</evidence>
<keyword evidence="1" id="KW-1133">Transmembrane helix</keyword>
<feature type="transmembrane region" description="Helical" evidence="1">
    <location>
        <begin position="84"/>
        <end position="103"/>
    </location>
</feature>
<proteinExistence type="predicted"/>
<accession>A0A9D2HLV9</accession>
<evidence type="ECO:0000313" key="2">
    <source>
        <dbReference type="EMBL" id="HJA72568.1"/>
    </source>
</evidence>
<reference evidence="2" key="2">
    <citation type="submission" date="2021-04" db="EMBL/GenBank/DDBJ databases">
        <authorList>
            <person name="Gilroy R."/>
        </authorList>
    </citation>
    <scope>NUCLEOTIDE SEQUENCE</scope>
    <source>
        <strain evidence="2">CHK178-16964</strain>
    </source>
</reference>
<feature type="transmembrane region" description="Helical" evidence="1">
    <location>
        <begin position="6"/>
        <end position="27"/>
    </location>
</feature>
<comment type="caution">
    <text evidence="2">The sequence shown here is derived from an EMBL/GenBank/DDBJ whole genome shotgun (WGS) entry which is preliminary data.</text>
</comment>
<gene>
    <name evidence="2" type="ORF">IAA07_13510</name>
</gene>
<evidence type="ECO:0008006" key="4">
    <source>
        <dbReference type="Google" id="ProtNLM"/>
    </source>
</evidence>
<keyword evidence="1" id="KW-0812">Transmembrane</keyword>
<evidence type="ECO:0000313" key="3">
    <source>
        <dbReference type="Proteomes" id="UP000823900"/>
    </source>
</evidence>
<protein>
    <recommendedName>
        <fullName evidence="4">DUF3784 domain-containing protein</fullName>
    </recommendedName>
</protein>